<dbReference type="InterPro" id="IPR046756">
    <property type="entry name" value="VAS1/VOA1_TM"/>
</dbReference>
<gene>
    <name evidence="10" type="primary">LOC108666066</name>
</gene>
<sequence length="427" mass="48009">MEWRAVLCILFSLFNAAFSNENVPLLIWNSQKTTDGNNLPAVSALQQISVPSFQARYLDDFQPKNILFFLQDALSIEDLSSHSSELEHLKTWMESGQSLYLPNVVQPAQLQHQLAQEGYKVTSLTAGSGVSELKLEEDQKNLVVVKLPPTITNPSRSRALRKADEVMQSVLSKVGSLANFTVIYTALKPSVDSEDAEDAETHLRIGRSLQQAKELPPNFHNGSCILVYFRQNMTLSLTGRDGEHYPLPEDPVSTEYVKDCNNNTVQFMQLAYSNVKLDVEYSKVKVSLYFTLKRSYWRVSMVKVDLTKTARENPTTETLYVSQRCSLLSSLRLVVSLCLEYCVFCYQPFASSFRLLQVEAFRTQITGKFSPTWDCVGFFTIGIWSGLLASLLAVFILAVGLGMLANIKTMDRFDDPKGKTIFVPNVD</sequence>
<feature type="transmembrane region" description="Helical" evidence="6">
    <location>
        <begin position="378"/>
        <end position="404"/>
    </location>
</feature>
<dbReference type="Pfam" id="PF20520">
    <property type="entry name" value="Ac45-VOA1_TM"/>
    <property type="match status" value="1"/>
</dbReference>
<keyword evidence="5 6" id="KW-0472">Membrane</keyword>
<evidence type="ECO:0000313" key="9">
    <source>
        <dbReference type="Proteomes" id="UP000694843"/>
    </source>
</evidence>
<comment type="similarity">
    <text evidence="2">Belongs to the vacuolar ATPase subunit S1 family.</text>
</comment>
<keyword evidence="4 6" id="KW-1133">Transmembrane helix</keyword>
<dbReference type="CTD" id="35944"/>
<reference evidence="10" key="1">
    <citation type="submission" date="2025-08" db="UniProtKB">
        <authorList>
            <consortium name="RefSeq"/>
        </authorList>
    </citation>
    <scope>IDENTIFICATION</scope>
    <source>
        <tissue evidence="10">Whole organism</tissue>
    </source>
</reference>
<proteinExistence type="inferred from homology"/>
<evidence type="ECO:0000313" key="10">
    <source>
        <dbReference type="RefSeq" id="XP_047737317.1"/>
    </source>
</evidence>
<dbReference type="Proteomes" id="UP000694843">
    <property type="component" value="Unplaced"/>
</dbReference>
<protein>
    <submittedName>
        <fullName evidence="10">V-type proton ATPase subunit S1</fullName>
    </submittedName>
</protein>
<feature type="signal peptide" evidence="7">
    <location>
        <begin position="1"/>
        <end position="19"/>
    </location>
</feature>
<dbReference type="GO" id="GO:0033176">
    <property type="term" value="C:proton-transporting V-type ATPase complex"/>
    <property type="evidence" value="ECO:0007669"/>
    <property type="project" value="TreeGrafter"/>
</dbReference>
<keyword evidence="7" id="KW-0732">Signal</keyword>
<evidence type="ECO:0000256" key="2">
    <source>
        <dbReference type="ARBA" id="ARBA00009037"/>
    </source>
</evidence>
<dbReference type="KEGG" id="hazt:108666066"/>
<evidence type="ECO:0000256" key="5">
    <source>
        <dbReference type="ARBA" id="ARBA00023136"/>
    </source>
</evidence>
<evidence type="ECO:0000256" key="7">
    <source>
        <dbReference type="SAM" id="SignalP"/>
    </source>
</evidence>
<keyword evidence="9" id="KW-1185">Reference proteome</keyword>
<comment type="subcellular location">
    <subcellularLocation>
        <location evidence="1">Membrane</location>
        <topology evidence="1">Single-pass membrane protein</topology>
    </subcellularLocation>
</comment>
<accession>A0A979FKQ5</accession>
<name>A0A979FKQ5_HYAAZ</name>
<keyword evidence="3 6" id="KW-0812">Transmembrane</keyword>
<evidence type="ECO:0000256" key="4">
    <source>
        <dbReference type="ARBA" id="ARBA00022989"/>
    </source>
</evidence>
<dbReference type="OrthoDB" id="9985059at2759"/>
<dbReference type="PANTHER" id="PTHR12471">
    <property type="entry name" value="VACUOLAR ATP SYNTHASE SUBUNIT S1"/>
    <property type="match status" value="1"/>
</dbReference>
<dbReference type="PANTHER" id="PTHR12471:SF7">
    <property type="entry name" value="V-TYPE PROTON ATPASE SUBUNIT S1"/>
    <property type="match status" value="1"/>
</dbReference>
<feature type="chain" id="PRO_5038099956" evidence="7">
    <location>
        <begin position="20"/>
        <end position="427"/>
    </location>
</feature>
<dbReference type="AlphaFoldDB" id="A0A979FKQ5"/>
<dbReference type="InterPro" id="IPR008388">
    <property type="entry name" value="Ac45_acc_su"/>
</dbReference>
<dbReference type="GeneID" id="108666066"/>
<dbReference type="OMA" id="MSQRFYP"/>
<feature type="domain" description="V-type proton ATPase subunit S1/VOA1 transmembrane" evidence="8">
    <location>
        <begin position="377"/>
        <end position="415"/>
    </location>
</feature>
<dbReference type="GO" id="GO:0001671">
    <property type="term" value="F:ATPase activator activity"/>
    <property type="evidence" value="ECO:0007669"/>
    <property type="project" value="TreeGrafter"/>
</dbReference>
<evidence type="ECO:0000259" key="8">
    <source>
        <dbReference type="Pfam" id="PF20520"/>
    </source>
</evidence>
<evidence type="ECO:0000256" key="6">
    <source>
        <dbReference type="SAM" id="Phobius"/>
    </source>
</evidence>
<evidence type="ECO:0000256" key="1">
    <source>
        <dbReference type="ARBA" id="ARBA00004167"/>
    </source>
</evidence>
<dbReference type="RefSeq" id="XP_047737317.1">
    <property type="nucleotide sequence ID" value="XM_047881361.1"/>
</dbReference>
<evidence type="ECO:0000256" key="3">
    <source>
        <dbReference type="ARBA" id="ARBA00022692"/>
    </source>
</evidence>
<dbReference type="GO" id="GO:0030641">
    <property type="term" value="P:regulation of cellular pH"/>
    <property type="evidence" value="ECO:0007669"/>
    <property type="project" value="TreeGrafter"/>
</dbReference>
<organism evidence="9 10">
    <name type="scientific">Hyalella azteca</name>
    <name type="common">Amphipod</name>
    <dbReference type="NCBI Taxonomy" id="294128"/>
    <lineage>
        <taxon>Eukaryota</taxon>
        <taxon>Metazoa</taxon>
        <taxon>Ecdysozoa</taxon>
        <taxon>Arthropoda</taxon>
        <taxon>Crustacea</taxon>
        <taxon>Multicrustacea</taxon>
        <taxon>Malacostraca</taxon>
        <taxon>Eumalacostraca</taxon>
        <taxon>Peracarida</taxon>
        <taxon>Amphipoda</taxon>
        <taxon>Senticaudata</taxon>
        <taxon>Talitrida</taxon>
        <taxon>Talitroidea</taxon>
        <taxon>Hyalellidae</taxon>
        <taxon>Hyalella</taxon>
    </lineage>
</organism>